<dbReference type="SUPFAM" id="SSF56219">
    <property type="entry name" value="DNase I-like"/>
    <property type="match status" value="1"/>
</dbReference>
<protein>
    <submittedName>
        <fullName evidence="2">Uncharacterized protein</fullName>
    </submittedName>
</protein>
<name>A0A9J5XWG6_SOLCO</name>
<dbReference type="Gene3D" id="3.60.10.10">
    <property type="entry name" value="Endonuclease/exonuclease/phosphatase"/>
    <property type="match status" value="1"/>
</dbReference>
<dbReference type="EMBL" id="JACXVP010000008">
    <property type="protein sequence ID" value="KAG5591959.1"/>
    <property type="molecule type" value="Genomic_DNA"/>
</dbReference>
<organism evidence="2 3">
    <name type="scientific">Solanum commersonii</name>
    <name type="common">Commerson's wild potato</name>
    <name type="synonym">Commerson's nightshade</name>
    <dbReference type="NCBI Taxonomy" id="4109"/>
    <lineage>
        <taxon>Eukaryota</taxon>
        <taxon>Viridiplantae</taxon>
        <taxon>Streptophyta</taxon>
        <taxon>Embryophyta</taxon>
        <taxon>Tracheophyta</taxon>
        <taxon>Spermatophyta</taxon>
        <taxon>Magnoliopsida</taxon>
        <taxon>eudicotyledons</taxon>
        <taxon>Gunneridae</taxon>
        <taxon>Pentapetalae</taxon>
        <taxon>asterids</taxon>
        <taxon>lamiids</taxon>
        <taxon>Solanales</taxon>
        <taxon>Solanaceae</taxon>
        <taxon>Solanoideae</taxon>
        <taxon>Solaneae</taxon>
        <taxon>Solanum</taxon>
    </lineage>
</organism>
<dbReference type="InterPro" id="IPR036691">
    <property type="entry name" value="Endo/exonu/phosph_ase_sf"/>
</dbReference>
<dbReference type="Proteomes" id="UP000824120">
    <property type="component" value="Chromosome 8"/>
</dbReference>
<dbReference type="PANTHER" id="PTHR33710">
    <property type="entry name" value="BNAC02G09200D PROTEIN"/>
    <property type="match status" value="1"/>
</dbReference>
<gene>
    <name evidence="2" type="ORF">H5410_042473</name>
</gene>
<proteinExistence type="predicted"/>
<feature type="region of interest" description="Disordered" evidence="1">
    <location>
        <begin position="238"/>
        <end position="259"/>
    </location>
</feature>
<evidence type="ECO:0000313" key="3">
    <source>
        <dbReference type="Proteomes" id="UP000824120"/>
    </source>
</evidence>
<evidence type="ECO:0000313" key="2">
    <source>
        <dbReference type="EMBL" id="KAG5591959.1"/>
    </source>
</evidence>
<reference evidence="2 3" key="1">
    <citation type="submission" date="2020-09" db="EMBL/GenBank/DDBJ databases">
        <title>De no assembly of potato wild relative species, Solanum commersonii.</title>
        <authorList>
            <person name="Cho K."/>
        </authorList>
    </citation>
    <scope>NUCLEOTIDE SEQUENCE [LARGE SCALE GENOMIC DNA]</scope>
    <source>
        <strain evidence="2">LZ3.2</strain>
        <tissue evidence="2">Leaf</tissue>
    </source>
</reference>
<evidence type="ECO:0000256" key="1">
    <source>
        <dbReference type="SAM" id="MobiDB-lite"/>
    </source>
</evidence>
<sequence length="487" mass="56387">MIRGKKDTFYLVQRFNQRVLGERICDVDSESRQLRDFPTLQHVAPANKVTMSAHEGHVNHLNKGYVSHLKEISKEWQIEGLLTAQRSFDCVKEIRAQRVVHGDSQVTENSPTFSRIVGKSTEIMGDKETSMEIEDTDKHVESNQATTEIDHDNIHNAGIGKKTLNWVQQNLIKLGKIFRVDFQGHGEEAMELLLQIDSCRLAKRQEQCSGIKKSKTKEVQELKNLICFDVKFKSSGNRGKGRNANTRVEGRHQMSSRNKTRRQCYRGSQIVLGRQMDQTSIHRVQQNKRGDFTDSQTQDFKCHITGVYAPNSYKKRILVWEEVGAVRGLVEESWAVCGDFNAIRYIYEKKNCMSRTKGMKEFLDFIEDMKLVDLQLEDAASMIYRILISKDWDGKFQNLKQIPLQKLSSDHIPIALLGGSWERNKGYFKFENWWFRVEGLIDTVRDWWSSFNFTGKPDFILACKLRALKIKLKEYRKGEEGKGKLNH</sequence>
<comment type="caution">
    <text evidence="2">The sequence shown here is derived from an EMBL/GenBank/DDBJ whole genome shotgun (WGS) entry which is preliminary data.</text>
</comment>
<dbReference type="PANTHER" id="PTHR33710:SF71">
    <property type="entry name" value="ENDONUCLEASE_EXONUCLEASE_PHOSPHATASE DOMAIN-CONTAINING PROTEIN"/>
    <property type="match status" value="1"/>
</dbReference>
<accession>A0A9J5XWG6</accession>
<keyword evidence="3" id="KW-1185">Reference proteome</keyword>
<dbReference type="AlphaFoldDB" id="A0A9J5XWG6"/>